<dbReference type="EMBL" id="CP011390">
    <property type="protein sequence ID" value="ANE53217.1"/>
    <property type="molecule type" value="Genomic_DNA"/>
</dbReference>
<dbReference type="STRING" id="1492898.SY85_24900"/>
<reference evidence="1 2" key="2">
    <citation type="journal article" date="2016" name="Int. J. Syst. Evol. Microbiol.">
        <title>Flavisolibacter tropicus sp. nov., isolated from tropical soil.</title>
        <authorList>
            <person name="Lee J.J."/>
            <person name="Kang M.S."/>
            <person name="Kim G.S."/>
            <person name="Lee C.S."/>
            <person name="Lim S."/>
            <person name="Lee J."/>
            <person name="Roh S.H."/>
            <person name="Kang H."/>
            <person name="Ha J.M."/>
            <person name="Bae S."/>
            <person name="Jung H.Y."/>
            <person name="Kim M.K."/>
        </authorList>
    </citation>
    <scope>NUCLEOTIDE SEQUENCE [LARGE SCALE GENOMIC DNA]</scope>
    <source>
        <strain evidence="1 2">LCS9</strain>
    </source>
</reference>
<keyword evidence="2" id="KW-1185">Reference proteome</keyword>
<protein>
    <submittedName>
        <fullName evidence="1">Uncharacterized protein</fullName>
    </submittedName>
</protein>
<dbReference type="AlphaFoldDB" id="A0A172U2K8"/>
<proteinExistence type="predicted"/>
<name>A0A172U2K8_9BACT</name>
<dbReference type="KEGG" id="fla:SY85_24900"/>
<reference evidence="2" key="1">
    <citation type="submission" date="2015-01" db="EMBL/GenBank/DDBJ databases">
        <title>Flavisolibacter sp./LCS9/ whole genome sequencing.</title>
        <authorList>
            <person name="Kim M.K."/>
            <person name="Srinivasan S."/>
            <person name="Lee J.-J."/>
        </authorList>
    </citation>
    <scope>NUCLEOTIDE SEQUENCE [LARGE SCALE GENOMIC DNA]</scope>
    <source>
        <strain evidence="2">LCS9</strain>
    </source>
</reference>
<accession>A0A172U2K8</accession>
<evidence type="ECO:0000313" key="2">
    <source>
        <dbReference type="Proteomes" id="UP000077177"/>
    </source>
</evidence>
<gene>
    <name evidence="1" type="ORF">SY85_24900</name>
</gene>
<dbReference type="Proteomes" id="UP000077177">
    <property type="component" value="Chromosome"/>
</dbReference>
<sequence length="396" mass="45202">MHTFCRNDKSTVRIIKVILRLSFVIFLFPLQSSSQNYTGIWVGELKTSGSNLKYELIILEENERLKGYALTSFTNKGLENIGLKSVEIRFKKNALLIEDQKNLYNNYSNDAKRVKIYANLTYQKDTIEILTGTFITRSLDLRSTDSYTGNAFLKKQNDGSDSRLLAKLEELNISGIQSLAQIENQNKNKTNPQEIKAITTYNNGYKSNEFNKEANTEVTTQHKPTTNVSIDDSSLTLKIKDKIDHINYLNPVVKSIDLRNTKNFIQESNLESLKMKLSFINRKTEIIDEIYFDTDSILVSLFDNGEVDGDTVSLFLNNKEILHKQRLSTIAIKTIIPLTAGDDSLYVIMFAENLGSIPPNTGLLILHLGNEKREIRFSCDMQNNAGLLLKRRKREF</sequence>
<evidence type="ECO:0000313" key="1">
    <source>
        <dbReference type="EMBL" id="ANE53217.1"/>
    </source>
</evidence>
<organism evidence="1 2">
    <name type="scientific">Flavisolibacter tropicus</name>
    <dbReference type="NCBI Taxonomy" id="1492898"/>
    <lineage>
        <taxon>Bacteria</taxon>
        <taxon>Pseudomonadati</taxon>
        <taxon>Bacteroidota</taxon>
        <taxon>Chitinophagia</taxon>
        <taxon>Chitinophagales</taxon>
        <taxon>Chitinophagaceae</taxon>
        <taxon>Flavisolibacter</taxon>
    </lineage>
</organism>